<feature type="binding site" evidence="10">
    <location>
        <position position="175"/>
    </location>
    <ligand>
        <name>Mg(2+)</name>
        <dbReference type="ChEBI" id="CHEBI:18420"/>
    </ligand>
</feature>
<feature type="binding site" evidence="10">
    <location>
        <begin position="147"/>
        <end position="148"/>
    </location>
    <ligand>
        <name>thiamine diphosphate</name>
        <dbReference type="ChEBI" id="CHEBI:58937"/>
    </ligand>
</feature>
<dbReference type="PANTHER" id="PTHR43322:SF5">
    <property type="entry name" value="1-DEOXY-D-XYLULOSE-5-PHOSPHATE SYNTHASE, CHLOROPLASTIC"/>
    <property type="match status" value="1"/>
</dbReference>
<sequence length="648" mass="67734">MQRLLDRIDSPGHLKALPVTDLPRLCEEIRGEIVAVCARTGGHLGSSLGAVELNVALHYVFDSPIDRLVFDVGHQAYAHKLVTGRRDRFATLRTEGGLAGFPERAESEHDAFGVGHASTAISAALGMVEARRIAGGRGKVVALVGDGALTGGVAFEGLNQAGYLRRDLLVVLNDNEMSISPNVGAVSEWLSKRLASPSAERVERLVKAVLQDAPHGARTIDVLHRAVEAAKALVTPGMLFEALGFRYVGPVDGHDVGALVETLAGLARLEGPVLLHALTAKGKGYAPAEADAATRGHALSFFDPRTGRPATRSSGPPPYTDVFAQALCDEMARDGRVVAITAAMLEGTGLRRCQRRFPDRTWDVGIAEQHAVTFAAGLACEGVRPVVAIYSTFLQRALDQIIHDVALQRLPVTFALDRAGLVGADGKTHQGAFDLAYLRCVPGLVLMAPSDENELRHMLRTALELPGPAAFRFPRRAAAGVPAEEPRALPVGRARWLRAGGPRPDVVIAAAGAPALAALSAAAALGAEGIDAAVLDARFVKPLDEEALCDAVTGPRRLVTVEEGCLAGGFGAACLEALAARGVLADGVAVARLGLPDAFVGHGDAGRQLAALGLDAAGIARSVRELLGAERPAGDRLTARADLGRATG</sequence>
<name>A0ABM7WRW4_9BACT</name>
<gene>
    <name evidence="12" type="primary">dxs2</name>
    <name evidence="10" type="synonym">dxs</name>
    <name evidence="12" type="ORF">AMOR_12130</name>
</gene>
<keyword evidence="8 10" id="KW-0786">Thiamine pyrophosphate</keyword>
<dbReference type="InterPro" id="IPR005475">
    <property type="entry name" value="Transketolase-like_Pyr-bd"/>
</dbReference>
<feature type="binding site" evidence="10">
    <location>
        <begin position="115"/>
        <end position="117"/>
    </location>
    <ligand>
        <name>thiamine diphosphate</name>
        <dbReference type="ChEBI" id="CHEBI:58937"/>
    </ligand>
</feature>
<feature type="domain" description="Transketolase-like pyrimidine-binding" evidence="11">
    <location>
        <begin position="317"/>
        <end position="481"/>
    </location>
</feature>
<evidence type="ECO:0000259" key="11">
    <source>
        <dbReference type="SMART" id="SM00861"/>
    </source>
</evidence>
<organism evidence="12 13">
    <name type="scientific">Anaeromyxobacter oryzae</name>
    <dbReference type="NCBI Taxonomy" id="2918170"/>
    <lineage>
        <taxon>Bacteria</taxon>
        <taxon>Pseudomonadati</taxon>
        <taxon>Myxococcota</taxon>
        <taxon>Myxococcia</taxon>
        <taxon>Myxococcales</taxon>
        <taxon>Cystobacterineae</taxon>
        <taxon>Anaeromyxobacteraceae</taxon>
        <taxon>Anaeromyxobacter</taxon>
    </lineage>
</organism>
<dbReference type="InterPro" id="IPR033248">
    <property type="entry name" value="Transketolase_C"/>
</dbReference>
<dbReference type="CDD" id="cd07033">
    <property type="entry name" value="TPP_PYR_DXS_TK_like"/>
    <property type="match status" value="1"/>
</dbReference>
<comment type="pathway">
    <text evidence="1 10">Metabolic intermediate biosynthesis; 1-deoxy-D-xylulose 5-phosphate biosynthesis; 1-deoxy-D-xylulose 5-phosphate from D-glyceraldehyde 3-phosphate and pyruvate: step 1/1.</text>
</comment>
<dbReference type="HAMAP" id="MF_00315">
    <property type="entry name" value="DXP_synth"/>
    <property type="match status" value="1"/>
</dbReference>
<evidence type="ECO:0000313" key="13">
    <source>
        <dbReference type="Proteomes" id="UP001162891"/>
    </source>
</evidence>
<comment type="catalytic activity">
    <reaction evidence="10">
        <text>D-glyceraldehyde 3-phosphate + pyruvate + H(+) = 1-deoxy-D-xylulose 5-phosphate + CO2</text>
        <dbReference type="Rhea" id="RHEA:12605"/>
        <dbReference type="ChEBI" id="CHEBI:15361"/>
        <dbReference type="ChEBI" id="CHEBI:15378"/>
        <dbReference type="ChEBI" id="CHEBI:16526"/>
        <dbReference type="ChEBI" id="CHEBI:57792"/>
        <dbReference type="ChEBI" id="CHEBI:59776"/>
        <dbReference type="EC" id="2.2.1.7"/>
    </reaction>
</comment>
<keyword evidence="13" id="KW-1185">Reference proteome</keyword>
<evidence type="ECO:0000256" key="2">
    <source>
        <dbReference type="ARBA" id="ARBA00011081"/>
    </source>
</evidence>
<feature type="binding site" evidence="10">
    <location>
        <position position="146"/>
    </location>
    <ligand>
        <name>Mg(2+)</name>
        <dbReference type="ChEBI" id="CHEBI:18420"/>
    </ligand>
</feature>
<keyword evidence="6 10" id="KW-0460">Magnesium</keyword>
<accession>A0ABM7WRW4</accession>
<feature type="binding site" evidence="10">
    <location>
        <position position="175"/>
    </location>
    <ligand>
        <name>thiamine diphosphate</name>
        <dbReference type="ChEBI" id="CHEBI:58937"/>
    </ligand>
</feature>
<dbReference type="CDD" id="cd02007">
    <property type="entry name" value="TPP_DXS"/>
    <property type="match status" value="1"/>
</dbReference>
<evidence type="ECO:0000256" key="9">
    <source>
        <dbReference type="ARBA" id="ARBA00023229"/>
    </source>
</evidence>
<dbReference type="SUPFAM" id="SSF52922">
    <property type="entry name" value="TK C-terminal domain-like"/>
    <property type="match status" value="1"/>
</dbReference>
<protein>
    <recommendedName>
        <fullName evidence="10">1-deoxy-D-xylulose-5-phosphate synthase</fullName>
        <ecNumber evidence="10">2.2.1.7</ecNumber>
    </recommendedName>
    <alternativeName>
        <fullName evidence="10">1-deoxyxylulose-5-phosphate synthase</fullName>
        <shortName evidence="10">DXP synthase</shortName>
        <shortName evidence="10">DXPS</shortName>
    </alternativeName>
</protein>
<feature type="binding site" evidence="10">
    <location>
        <position position="368"/>
    </location>
    <ligand>
        <name>thiamine diphosphate</name>
        <dbReference type="ChEBI" id="CHEBI:58937"/>
    </ligand>
</feature>
<evidence type="ECO:0000256" key="4">
    <source>
        <dbReference type="ARBA" id="ARBA00022679"/>
    </source>
</evidence>
<dbReference type="NCBIfam" id="NF003933">
    <property type="entry name" value="PRK05444.2-2"/>
    <property type="match status" value="1"/>
</dbReference>
<dbReference type="SMART" id="SM00861">
    <property type="entry name" value="Transket_pyr"/>
    <property type="match status" value="1"/>
</dbReference>
<dbReference type="InterPro" id="IPR005477">
    <property type="entry name" value="Dxylulose-5-P_synthase"/>
</dbReference>
<dbReference type="InterPro" id="IPR009014">
    <property type="entry name" value="Transketo_C/PFOR_II"/>
</dbReference>
<keyword evidence="7 10" id="KW-0784">Thiamine biosynthesis</keyword>
<keyword evidence="5 10" id="KW-0479">Metal-binding</keyword>
<evidence type="ECO:0000256" key="6">
    <source>
        <dbReference type="ARBA" id="ARBA00022842"/>
    </source>
</evidence>
<comment type="function">
    <text evidence="10">Catalyzes the acyloin condensation reaction between C atoms 2 and 3 of pyruvate and glyceraldehyde 3-phosphate to yield 1-deoxy-D-xylulose-5-phosphate (DXP).</text>
</comment>
<dbReference type="EMBL" id="AP025591">
    <property type="protein sequence ID" value="BDG02217.1"/>
    <property type="molecule type" value="Genomic_DNA"/>
</dbReference>
<dbReference type="EC" id="2.2.1.7" evidence="10"/>
<evidence type="ECO:0000256" key="8">
    <source>
        <dbReference type="ARBA" id="ARBA00023052"/>
    </source>
</evidence>
<feature type="binding site" evidence="10">
    <location>
        <position position="74"/>
    </location>
    <ligand>
        <name>thiamine diphosphate</name>
        <dbReference type="ChEBI" id="CHEBI:58937"/>
    </ligand>
</feature>
<comment type="similarity">
    <text evidence="2 10">Belongs to the transketolase family. DXPS subfamily.</text>
</comment>
<evidence type="ECO:0000256" key="3">
    <source>
        <dbReference type="ARBA" id="ARBA00011738"/>
    </source>
</evidence>
<reference evidence="13" key="1">
    <citation type="journal article" date="2022" name="Int. J. Syst. Evol. Microbiol.">
        <title>Anaeromyxobacter oryzae sp. nov., Anaeromyxobacter diazotrophicus sp. nov. and Anaeromyxobacter paludicola sp. nov., isolated from paddy soils.</title>
        <authorList>
            <person name="Itoh H."/>
            <person name="Xu Z."/>
            <person name="Mise K."/>
            <person name="Masuda Y."/>
            <person name="Ushijima N."/>
            <person name="Hayakawa C."/>
            <person name="Shiratori Y."/>
            <person name="Senoo K."/>
        </authorList>
    </citation>
    <scope>NUCLEOTIDE SEQUENCE [LARGE SCALE GENOMIC DNA]</scope>
    <source>
        <strain evidence="13">Red232</strain>
    </source>
</reference>
<keyword evidence="9 10" id="KW-0414">Isoprene biosynthesis</keyword>
<evidence type="ECO:0000313" key="12">
    <source>
        <dbReference type="EMBL" id="BDG02217.1"/>
    </source>
</evidence>
<dbReference type="Pfam" id="PF13292">
    <property type="entry name" value="DXP_synthase_N"/>
    <property type="match status" value="1"/>
</dbReference>
<dbReference type="Gene3D" id="3.40.50.920">
    <property type="match status" value="1"/>
</dbReference>
<comment type="subunit">
    <text evidence="3 10">Homodimer.</text>
</comment>
<dbReference type="NCBIfam" id="TIGR00204">
    <property type="entry name" value="dxs"/>
    <property type="match status" value="1"/>
</dbReference>
<comment type="cofactor">
    <cofactor evidence="10">
        <name>thiamine diphosphate</name>
        <dbReference type="ChEBI" id="CHEBI:58937"/>
    </cofactor>
    <text evidence="10">Binds 1 thiamine pyrophosphate per subunit.</text>
</comment>
<proteinExistence type="inferred from homology"/>
<dbReference type="Pfam" id="PF02780">
    <property type="entry name" value="Transketolase_C"/>
    <property type="match status" value="1"/>
</dbReference>
<dbReference type="InterPro" id="IPR029061">
    <property type="entry name" value="THDP-binding"/>
</dbReference>
<dbReference type="RefSeq" id="WP_248359648.1">
    <property type="nucleotide sequence ID" value="NZ_AP025591.1"/>
</dbReference>
<evidence type="ECO:0000256" key="10">
    <source>
        <dbReference type="HAMAP-Rule" id="MF_00315"/>
    </source>
</evidence>
<dbReference type="Proteomes" id="UP001162891">
    <property type="component" value="Chromosome"/>
</dbReference>
<keyword evidence="4 10" id="KW-0808">Transferase</keyword>
<comment type="cofactor">
    <cofactor evidence="10">
        <name>Mg(2+)</name>
        <dbReference type="ChEBI" id="CHEBI:18420"/>
    </cofactor>
    <text evidence="10">Binds 1 Mg(2+) ion per subunit.</text>
</comment>
<evidence type="ECO:0000256" key="7">
    <source>
        <dbReference type="ARBA" id="ARBA00022977"/>
    </source>
</evidence>
<dbReference type="SUPFAM" id="SSF52518">
    <property type="entry name" value="Thiamin diphosphate-binding fold (THDP-binding)"/>
    <property type="match status" value="2"/>
</dbReference>
<dbReference type="Gene3D" id="3.40.50.970">
    <property type="match status" value="2"/>
</dbReference>
<evidence type="ECO:0000256" key="1">
    <source>
        <dbReference type="ARBA" id="ARBA00004980"/>
    </source>
</evidence>
<feature type="binding site" evidence="10">
    <location>
        <position position="285"/>
    </location>
    <ligand>
        <name>thiamine diphosphate</name>
        <dbReference type="ChEBI" id="CHEBI:58937"/>
    </ligand>
</feature>
<evidence type="ECO:0000256" key="5">
    <source>
        <dbReference type="ARBA" id="ARBA00022723"/>
    </source>
</evidence>
<dbReference type="Pfam" id="PF02779">
    <property type="entry name" value="Transket_pyr"/>
    <property type="match status" value="1"/>
</dbReference>
<dbReference type="PANTHER" id="PTHR43322">
    <property type="entry name" value="1-D-DEOXYXYLULOSE 5-PHOSPHATE SYNTHASE-RELATED"/>
    <property type="match status" value="1"/>
</dbReference>